<dbReference type="InterPro" id="IPR005135">
    <property type="entry name" value="Endo/exonuclease/phosphatase"/>
</dbReference>
<keyword evidence="3" id="KW-0540">Nuclease</keyword>
<feature type="domain" description="Endonuclease/exonuclease/phosphatase" evidence="2">
    <location>
        <begin position="24"/>
        <end position="267"/>
    </location>
</feature>
<keyword evidence="3" id="KW-0378">Hydrolase</keyword>
<proteinExistence type="predicted"/>
<dbReference type="CDD" id="cd09083">
    <property type="entry name" value="EEP-1"/>
    <property type="match status" value="1"/>
</dbReference>
<evidence type="ECO:0000259" key="2">
    <source>
        <dbReference type="Pfam" id="PF03372"/>
    </source>
</evidence>
<evidence type="ECO:0000313" key="4">
    <source>
        <dbReference type="Proteomes" id="UP000271937"/>
    </source>
</evidence>
<keyword evidence="1" id="KW-0732">Signal</keyword>
<evidence type="ECO:0000256" key="1">
    <source>
        <dbReference type="SAM" id="SignalP"/>
    </source>
</evidence>
<protein>
    <submittedName>
        <fullName evidence="3">Endonuclease/exonuclease/phosphatase family protein</fullName>
    </submittedName>
</protein>
<dbReference type="GO" id="GO:0004519">
    <property type="term" value="F:endonuclease activity"/>
    <property type="evidence" value="ECO:0007669"/>
    <property type="project" value="UniProtKB-KW"/>
</dbReference>
<reference evidence="3 4" key="1">
    <citation type="submission" date="2018-11" db="EMBL/GenBank/DDBJ databases">
        <title>Flavobacterium sp. nov., YIM 102600 draft genome.</title>
        <authorList>
            <person name="Li G."/>
            <person name="Jiang Y."/>
        </authorList>
    </citation>
    <scope>NUCLEOTIDE SEQUENCE [LARGE SCALE GENOMIC DNA]</scope>
    <source>
        <strain evidence="3 4">YIM 102600</strain>
    </source>
</reference>
<name>A0A3P3WH51_9FLAO</name>
<dbReference type="SUPFAM" id="SSF56219">
    <property type="entry name" value="DNase I-like"/>
    <property type="match status" value="1"/>
</dbReference>
<keyword evidence="3" id="KW-0269">Exonuclease</keyword>
<dbReference type="PANTHER" id="PTHR12121:SF36">
    <property type="entry name" value="ENDONUCLEASE_EXONUCLEASE_PHOSPHATASE DOMAIN-CONTAINING PROTEIN"/>
    <property type="match status" value="1"/>
</dbReference>
<dbReference type="PANTHER" id="PTHR12121">
    <property type="entry name" value="CARBON CATABOLITE REPRESSOR PROTEIN 4"/>
    <property type="match status" value="1"/>
</dbReference>
<feature type="signal peptide" evidence="1">
    <location>
        <begin position="1"/>
        <end position="18"/>
    </location>
</feature>
<dbReference type="Gene3D" id="3.60.10.10">
    <property type="entry name" value="Endonuclease/exonuclease/phosphatase"/>
    <property type="match status" value="1"/>
</dbReference>
<dbReference type="InterPro" id="IPR036691">
    <property type="entry name" value="Endo/exonu/phosph_ase_sf"/>
</dbReference>
<keyword evidence="3" id="KW-0255">Endonuclease</keyword>
<comment type="caution">
    <text evidence="3">The sequence shown here is derived from an EMBL/GenBank/DDBJ whole genome shotgun (WGS) entry which is preliminary data.</text>
</comment>
<keyword evidence="4" id="KW-1185">Reference proteome</keyword>
<dbReference type="Proteomes" id="UP000271937">
    <property type="component" value="Unassembled WGS sequence"/>
</dbReference>
<dbReference type="InterPro" id="IPR050410">
    <property type="entry name" value="CCR4/nocturin_mRNA_transcr"/>
</dbReference>
<dbReference type="EMBL" id="RQVR01000003">
    <property type="protein sequence ID" value="RRJ93486.1"/>
    <property type="molecule type" value="Genomic_DNA"/>
</dbReference>
<organism evidence="3 4">
    <name type="scientific">Flavobacterium macacae</name>
    <dbReference type="NCBI Taxonomy" id="2488993"/>
    <lineage>
        <taxon>Bacteria</taxon>
        <taxon>Pseudomonadati</taxon>
        <taxon>Bacteroidota</taxon>
        <taxon>Flavobacteriia</taxon>
        <taxon>Flavobacteriales</taxon>
        <taxon>Flavobacteriaceae</taxon>
        <taxon>Flavobacterium</taxon>
    </lineage>
</organism>
<dbReference type="OrthoDB" id="9793162at2"/>
<dbReference type="GO" id="GO:0000175">
    <property type="term" value="F:3'-5'-RNA exonuclease activity"/>
    <property type="evidence" value="ECO:0007669"/>
    <property type="project" value="TreeGrafter"/>
</dbReference>
<dbReference type="AlphaFoldDB" id="A0A3P3WH51"/>
<accession>A0A3P3WH51</accession>
<evidence type="ECO:0000313" key="3">
    <source>
        <dbReference type="EMBL" id="RRJ93486.1"/>
    </source>
</evidence>
<sequence length="278" mass="32214">MKKLFFTFLIMSQITAFAQDLKIMSYNLRLDTASDKENQWSNRKEYLTDQVKFYNPDFMGVQEALPNQMEYLDTALASHKFIGKGRDDGQSKGEHSAIFYNSDKFKLLEENTFWLSETPSTPSKAWDAAYPRVCTYGLFQNKATKKKMLIFNTHFDHVGDIARAESSKMILAKIREINKDNLPVILTGDFNLEHETLPLKLIKEELDDAQKVCKGIVFGPKGTFNNFEFNKPVTMRIDYIFINRNKMEVTKFATLSDSKDCRYPSDHLPVYAEINFKK</sequence>
<feature type="chain" id="PRO_5018044406" evidence="1">
    <location>
        <begin position="19"/>
        <end position="278"/>
    </location>
</feature>
<dbReference type="Pfam" id="PF03372">
    <property type="entry name" value="Exo_endo_phos"/>
    <property type="match status" value="1"/>
</dbReference>
<gene>
    <name evidence="3" type="ORF">EG849_04040</name>
</gene>
<dbReference type="RefSeq" id="WP_125011803.1">
    <property type="nucleotide sequence ID" value="NZ_RQVR01000003.1"/>
</dbReference>